<dbReference type="KEGG" id="cci:CC1G_03213"/>
<evidence type="ECO:0000313" key="1">
    <source>
        <dbReference type="EMBL" id="EAU91045.2"/>
    </source>
</evidence>
<keyword evidence="2" id="KW-1185">Reference proteome</keyword>
<dbReference type="OMA" id="CVIELEM"/>
<dbReference type="HOGENOM" id="CLU_020999_3_3_1"/>
<name>A8N770_COPC7</name>
<accession>A8N770</accession>
<dbReference type="VEuPathDB" id="FungiDB:CC1G_03213"/>
<organism evidence="1 2">
    <name type="scientific">Coprinopsis cinerea (strain Okayama-7 / 130 / ATCC MYA-4618 / FGSC 9003)</name>
    <name type="common">Inky cap fungus</name>
    <name type="synonym">Hormographiella aspergillata</name>
    <dbReference type="NCBI Taxonomy" id="240176"/>
    <lineage>
        <taxon>Eukaryota</taxon>
        <taxon>Fungi</taxon>
        <taxon>Dikarya</taxon>
        <taxon>Basidiomycota</taxon>
        <taxon>Agaricomycotina</taxon>
        <taxon>Agaricomycetes</taxon>
        <taxon>Agaricomycetidae</taxon>
        <taxon>Agaricales</taxon>
        <taxon>Agaricineae</taxon>
        <taxon>Psathyrellaceae</taxon>
        <taxon>Coprinopsis</taxon>
    </lineage>
</organism>
<dbReference type="EMBL" id="AACS02000003">
    <property type="protein sequence ID" value="EAU91045.2"/>
    <property type="molecule type" value="Genomic_DNA"/>
</dbReference>
<reference evidence="1 2" key="1">
    <citation type="journal article" date="2010" name="Proc. Natl. Acad. Sci. U.S.A.">
        <title>Insights into evolution of multicellular fungi from the assembled chromosomes of the mushroom Coprinopsis cinerea (Coprinus cinereus).</title>
        <authorList>
            <person name="Stajich J.E."/>
            <person name="Wilke S.K."/>
            <person name="Ahren D."/>
            <person name="Au C.H."/>
            <person name="Birren B.W."/>
            <person name="Borodovsky M."/>
            <person name="Burns C."/>
            <person name="Canback B."/>
            <person name="Casselton L.A."/>
            <person name="Cheng C.K."/>
            <person name="Deng J."/>
            <person name="Dietrich F.S."/>
            <person name="Fargo D.C."/>
            <person name="Farman M.L."/>
            <person name="Gathman A.C."/>
            <person name="Goldberg J."/>
            <person name="Guigo R."/>
            <person name="Hoegger P.J."/>
            <person name="Hooker J.B."/>
            <person name="Huggins A."/>
            <person name="James T.Y."/>
            <person name="Kamada T."/>
            <person name="Kilaru S."/>
            <person name="Kodira C."/>
            <person name="Kues U."/>
            <person name="Kupfer D."/>
            <person name="Kwan H.S."/>
            <person name="Lomsadze A."/>
            <person name="Li W."/>
            <person name="Lilly W.W."/>
            <person name="Ma L.J."/>
            <person name="Mackey A.J."/>
            <person name="Manning G."/>
            <person name="Martin F."/>
            <person name="Muraguchi H."/>
            <person name="Natvig D.O."/>
            <person name="Palmerini H."/>
            <person name="Ramesh M.A."/>
            <person name="Rehmeyer C.J."/>
            <person name="Roe B.A."/>
            <person name="Shenoy N."/>
            <person name="Stanke M."/>
            <person name="Ter-Hovhannisyan V."/>
            <person name="Tunlid A."/>
            <person name="Velagapudi R."/>
            <person name="Vision T.J."/>
            <person name="Zeng Q."/>
            <person name="Zolan M.E."/>
            <person name="Pukkila P.J."/>
        </authorList>
    </citation>
    <scope>NUCLEOTIDE SEQUENCE [LARGE SCALE GENOMIC DNA]</scope>
    <source>
        <strain evidence="2">Okayama-7 / 130 / ATCC MYA-4618 / FGSC 9003</strain>
    </source>
</reference>
<sequence length="493" mass="55420">MSIPFAFREVIATTPQPMLVSGELSGGLVAPVYRLATELLAEVFVMNSRPEQTDFEEETDTRQLIAAIQSGPYHVFPRLISRVSSRFRDVALGTSKLWSIIVITAQSDSHRIQAYLQRSGDAPLDVFIALEGSWTESPTLLANVRRNIDLLALHSGRWRRLLVRCLREDMHLLSAFAPISSLCRTSAPNLIHLSLDVDWVDYAPVDITADPAIFTSGTPSLTCLRLRGMAPQAFRPPLSTVTALDLAPYRGLTFTDDMFRALLGECKSLVDLAIWAEGQFVNLPFSPQQAKHKLPHLESLVISSSTGAGFSKILNMVDAPRLRVLELHGLLEGDLDTLWSHGRGLSIHFPQVEVFVASEWIPSDEIYDHLFEIFPSVAMFRCPHATFETSRLEKYLTGRTRRENGDHCWTGLRYLTLGFDDREEISSLLEALHTRKLLGYPLTEVGFAAEVGVSLDIFVAEEDLERIDGLGVRIYREEEKRWPSSVKELKMWE</sequence>
<gene>
    <name evidence="1" type="ORF">CC1G_03213</name>
</gene>
<proteinExistence type="predicted"/>
<dbReference type="GeneID" id="6007120"/>
<dbReference type="Gene3D" id="3.80.10.10">
    <property type="entry name" value="Ribonuclease Inhibitor"/>
    <property type="match status" value="1"/>
</dbReference>
<dbReference type="Proteomes" id="UP000001861">
    <property type="component" value="Unassembled WGS sequence"/>
</dbReference>
<dbReference type="AlphaFoldDB" id="A8N770"/>
<evidence type="ECO:0008006" key="3">
    <source>
        <dbReference type="Google" id="ProtNLM"/>
    </source>
</evidence>
<dbReference type="InterPro" id="IPR032675">
    <property type="entry name" value="LRR_dom_sf"/>
</dbReference>
<evidence type="ECO:0000313" key="2">
    <source>
        <dbReference type="Proteomes" id="UP000001861"/>
    </source>
</evidence>
<comment type="caution">
    <text evidence="1">The sequence shown here is derived from an EMBL/GenBank/DDBJ whole genome shotgun (WGS) entry which is preliminary data.</text>
</comment>
<dbReference type="eggNOG" id="ENOG502RCDC">
    <property type="taxonomic scope" value="Eukaryota"/>
</dbReference>
<protein>
    <recommendedName>
        <fullName evidence="3">F-box domain-containing protein</fullName>
    </recommendedName>
</protein>
<dbReference type="OrthoDB" id="3244423at2759"/>
<dbReference type="RefSeq" id="XP_001830676.2">
    <property type="nucleotide sequence ID" value="XM_001830624.2"/>
</dbReference>
<dbReference type="SUPFAM" id="SSF52047">
    <property type="entry name" value="RNI-like"/>
    <property type="match status" value="1"/>
</dbReference>
<dbReference type="InParanoid" id="A8N770"/>